<protein>
    <submittedName>
        <fullName evidence="3">Glucose dehydrogenase</fullName>
    </submittedName>
</protein>
<dbReference type="Pfam" id="PF07995">
    <property type="entry name" value="GSDH"/>
    <property type="match status" value="1"/>
</dbReference>
<dbReference type="RefSeq" id="WP_126076815.1">
    <property type="nucleotide sequence ID" value="NZ_CP051166.1"/>
</dbReference>
<feature type="chain" id="PRO_5019156885" evidence="1">
    <location>
        <begin position="28"/>
        <end position="427"/>
    </location>
</feature>
<comment type="caution">
    <text evidence="3">The sequence shown here is derived from an EMBL/GenBank/DDBJ whole genome shotgun (WGS) entry which is preliminary data.</text>
</comment>
<dbReference type="Proteomes" id="UP000278085">
    <property type="component" value="Unassembled WGS sequence"/>
</dbReference>
<dbReference type="InterPro" id="IPR012938">
    <property type="entry name" value="Glc/Sorbosone_DH"/>
</dbReference>
<organism evidence="3 4">
    <name type="scientific">Massilia atriviolacea</name>
    <dbReference type="NCBI Taxonomy" id="2495579"/>
    <lineage>
        <taxon>Bacteria</taxon>
        <taxon>Pseudomonadati</taxon>
        <taxon>Pseudomonadota</taxon>
        <taxon>Betaproteobacteria</taxon>
        <taxon>Burkholderiales</taxon>
        <taxon>Oxalobacteraceae</taxon>
        <taxon>Telluria group</taxon>
        <taxon>Massilia</taxon>
    </lineage>
</organism>
<keyword evidence="4" id="KW-1185">Reference proteome</keyword>
<dbReference type="InterPro" id="IPR011041">
    <property type="entry name" value="Quinoprot_gluc/sorb_DH_b-prop"/>
</dbReference>
<feature type="domain" description="Glucose/Sorbosone dehydrogenase" evidence="2">
    <location>
        <begin position="160"/>
        <end position="404"/>
    </location>
</feature>
<evidence type="ECO:0000259" key="2">
    <source>
        <dbReference type="Pfam" id="PF07995"/>
    </source>
</evidence>
<dbReference type="PANTHER" id="PTHR19328">
    <property type="entry name" value="HEDGEHOG-INTERACTING PROTEIN"/>
    <property type="match status" value="1"/>
</dbReference>
<evidence type="ECO:0000313" key="4">
    <source>
        <dbReference type="Proteomes" id="UP000278085"/>
    </source>
</evidence>
<keyword evidence="1" id="KW-0732">Signal</keyword>
<dbReference type="OrthoDB" id="9770043at2"/>
<sequence>MTLFDACSHLHATLAAALCLSAGSVFAADTCGGAPRLDVSTPPGFCAAIIGQGFKFARGVQPMPDGSVLVVDLGGWQPNQGSVWRLAPGAAGYRKTVLMKKIDRPNGIVLGPDGMVYVGAIKRIFRFDPRDPDGTVKDVIGGNSGTPALPGIGRHPLTAMRFDAKGDLFVNVGSGSDHCEDREGKAPDANKPCAEASGPNALGVLRKYTMQWPAGSVKRWEVHATGLRNSMALAVHPVTHALWQGENSRDAIQAAMKGLKNDNDLPHDELNLIEAKANYGWPYCYDNNVASPEYPNAKCAAYRAPVRLLPAHSAPLGMTFYTGAMFPAQYKNSLIVGYHGYRAHGHRLVAFLPDAQGAPLGRSIELIGGWTAKPKQPAGAPVDVKQGPDGAIYLVEDRSGRVLRLQYAVPVPVPVPVPAPGTAAAGK</sequence>
<dbReference type="EMBL" id="RXLQ01000017">
    <property type="protein sequence ID" value="RSZ56234.1"/>
    <property type="molecule type" value="Genomic_DNA"/>
</dbReference>
<dbReference type="SUPFAM" id="SSF50952">
    <property type="entry name" value="Soluble quinoprotein glucose dehydrogenase"/>
    <property type="match status" value="1"/>
</dbReference>
<dbReference type="AlphaFoldDB" id="A0A430HF95"/>
<gene>
    <name evidence="3" type="ORF">EJB06_25390</name>
</gene>
<proteinExistence type="predicted"/>
<reference evidence="3 4" key="1">
    <citation type="submission" date="2018-12" db="EMBL/GenBank/DDBJ databases">
        <authorList>
            <person name="Yang E."/>
        </authorList>
    </citation>
    <scope>NUCLEOTIDE SEQUENCE [LARGE SCALE GENOMIC DNA]</scope>
    <source>
        <strain evidence="3 4">SOD</strain>
    </source>
</reference>
<name>A0A430HF95_9BURK</name>
<dbReference type="InterPro" id="IPR011042">
    <property type="entry name" value="6-blade_b-propeller_TolB-like"/>
</dbReference>
<feature type="signal peptide" evidence="1">
    <location>
        <begin position="1"/>
        <end position="27"/>
    </location>
</feature>
<evidence type="ECO:0000256" key="1">
    <source>
        <dbReference type="SAM" id="SignalP"/>
    </source>
</evidence>
<dbReference type="PANTHER" id="PTHR19328:SF53">
    <property type="entry name" value="MEMBRANE PROTEIN"/>
    <property type="match status" value="1"/>
</dbReference>
<evidence type="ECO:0000313" key="3">
    <source>
        <dbReference type="EMBL" id="RSZ56234.1"/>
    </source>
</evidence>
<dbReference type="Gene3D" id="2.120.10.30">
    <property type="entry name" value="TolB, C-terminal domain"/>
    <property type="match status" value="1"/>
</dbReference>
<accession>A0A430HF95</accession>